<dbReference type="EMBL" id="VDFV01000011">
    <property type="protein sequence ID" value="TNC71828.1"/>
    <property type="molecule type" value="Genomic_DNA"/>
</dbReference>
<protein>
    <submittedName>
        <fullName evidence="2">Phosphodiesterase</fullName>
    </submittedName>
</protein>
<dbReference type="PANTHER" id="PTHR46211">
    <property type="entry name" value="GLYCEROPHOSPHORYL DIESTER PHOSPHODIESTERASE"/>
    <property type="match status" value="1"/>
</dbReference>
<dbReference type="InterPro" id="IPR017946">
    <property type="entry name" value="PLC-like_Pdiesterase_TIM-brl"/>
</dbReference>
<evidence type="ECO:0000259" key="1">
    <source>
        <dbReference type="PROSITE" id="PS51704"/>
    </source>
</evidence>
<evidence type="ECO:0000313" key="2">
    <source>
        <dbReference type="EMBL" id="TNC71828.1"/>
    </source>
</evidence>
<dbReference type="Pfam" id="PF03009">
    <property type="entry name" value="GDPD"/>
    <property type="match status" value="1"/>
</dbReference>
<dbReference type="PROSITE" id="PS51704">
    <property type="entry name" value="GP_PDE"/>
    <property type="match status" value="1"/>
</dbReference>
<reference evidence="2 3" key="1">
    <citation type="submission" date="2019-06" db="EMBL/GenBank/DDBJ databases">
        <authorList>
            <person name="Jiang L."/>
        </authorList>
    </citation>
    <scope>NUCLEOTIDE SEQUENCE [LARGE SCALE GENOMIC DNA]</scope>
    <source>
        <strain evidence="2 3">YIM 48858</strain>
    </source>
</reference>
<organism evidence="2 3">
    <name type="scientific">Rubellimicrobium roseum</name>
    <dbReference type="NCBI Taxonomy" id="687525"/>
    <lineage>
        <taxon>Bacteria</taxon>
        <taxon>Pseudomonadati</taxon>
        <taxon>Pseudomonadota</taxon>
        <taxon>Alphaproteobacteria</taxon>
        <taxon>Rhodobacterales</taxon>
        <taxon>Roseobacteraceae</taxon>
        <taxon>Rubellimicrobium</taxon>
    </lineage>
</organism>
<accession>A0A5C4NEN4</accession>
<dbReference type="Gene3D" id="3.20.20.190">
    <property type="entry name" value="Phosphatidylinositol (PI) phosphodiesterase"/>
    <property type="match status" value="1"/>
</dbReference>
<dbReference type="AlphaFoldDB" id="A0A5C4NEN4"/>
<dbReference type="SUPFAM" id="SSF51695">
    <property type="entry name" value="PLC-like phosphodiesterases"/>
    <property type="match status" value="1"/>
</dbReference>
<sequence>MSLPSAFLDRPIAHRALHDRALGRPENGRAAIRAAVEAGYGIECDLQLSADGVAMVFHDEALMRLTGETGLVAERTAADLGRLRLKGSDEGIPTFAELLALVAGRVPLLVEVKDQTGVLGPVEGVLEEATARTLKGYEGPVALMSFNPHSVMALRDLAPDVPRGLTTDAFEAGAWPGLTEAACARLREIPDYEEACACFVSHDWRDLWRPRVAELKAAGAALLCWTIRSPEEERQGRRIADNVTFEGYLA</sequence>
<feature type="domain" description="GP-PDE" evidence="1">
    <location>
        <begin position="9"/>
        <end position="250"/>
    </location>
</feature>
<dbReference type="OrthoDB" id="384721at2"/>
<comment type="caution">
    <text evidence="2">The sequence shown here is derived from an EMBL/GenBank/DDBJ whole genome shotgun (WGS) entry which is preliminary data.</text>
</comment>
<keyword evidence="3" id="KW-1185">Reference proteome</keyword>
<dbReference type="RefSeq" id="WP_139081605.1">
    <property type="nucleotide sequence ID" value="NZ_VDFV01000011.1"/>
</dbReference>
<evidence type="ECO:0000313" key="3">
    <source>
        <dbReference type="Proteomes" id="UP000305709"/>
    </source>
</evidence>
<dbReference type="GO" id="GO:0008081">
    <property type="term" value="F:phosphoric diester hydrolase activity"/>
    <property type="evidence" value="ECO:0007669"/>
    <property type="project" value="InterPro"/>
</dbReference>
<dbReference type="Proteomes" id="UP000305709">
    <property type="component" value="Unassembled WGS sequence"/>
</dbReference>
<dbReference type="GO" id="GO:0006629">
    <property type="term" value="P:lipid metabolic process"/>
    <property type="evidence" value="ECO:0007669"/>
    <property type="project" value="InterPro"/>
</dbReference>
<dbReference type="InterPro" id="IPR030395">
    <property type="entry name" value="GP_PDE_dom"/>
</dbReference>
<name>A0A5C4NEN4_9RHOB</name>
<dbReference type="PANTHER" id="PTHR46211:SF1">
    <property type="entry name" value="GLYCEROPHOSPHODIESTER PHOSPHODIESTERASE, CYTOPLASMIC"/>
    <property type="match status" value="1"/>
</dbReference>
<proteinExistence type="predicted"/>
<gene>
    <name evidence="2" type="ORF">FHG71_10435</name>
</gene>